<dbReference type="GO" id="GO:0017134">
    <property type="term" value="F:fibroblast growth factor binding"/>
    <property type="evidence" value="ECO:0007669"/>
    <property type="project" value="TreeGrafter"/>
</dbReference>
<keyword evidence="10" id="KW-0175">Coiled coil</keyword>
<keyword evidence="8" id="KW-0325">Glycoprotein</keyword>
<dbReference type="Pfam" id="PF00839">
    <property type="entry name" value="Cys_rich_FGFR"/>
    <property type="match status" value="15"/>
</dbReference>
<dbReference type="InterPro" id="IPR017978">
    <property type="entry name" value="GPCR_3_C"/>
</dbReference>
<keyword evidence="5" id="KW-0677">Repeat</keyword>
<accession>A0A4S2LCM8</accession>
<dbReference type="CDD" id="cd12913">
    <property type="entry name" value="PDC1_MCP_like"/>
    <property type="match status" value="1"/>
</dbReference>
<comment type="subcellular location">
    <subcellularLocation>
        <location evidence="1">Membrane</location>
        <topology evidence="1">Multi-pass membrane protein</topology>
    </subcellularLocation>
    <subcellularLocation>
        <location evidence="2">Membrane</location>
        <topology evidence="2">Single-pass type I membrane protein</topology>
    </subcellularLocation>
</comment>
<name>A0A4S2LCM8_9HYME</name>
<dbReference type="Pfam" id="PF22572">
    <property type="entry name" value="GPR158_179_EC"/>
    <property type="match status" value="1"/>
</dbReference>
<feature type="repeat" description="Cys-rich GLG1" evidence="9">
    <location>
        <begin position="387"/>
        <end position="449"/>
    </location>
</feature>
<evidence type="ECO:0000256" key="5">
    <source>
        <dbReference type="ARBA" id="ARBA00022737"/>
    </source>
</evidence>
<dbReference type="PROSITE" id="PS51289">
    <property type="entry name" value="GLG1_C_RICH"/>
    <property type="match status" value="8"/>
</dbReference>
<feature type="repeat" description="Cys-rich GLG1" evidence="9">
    <location>
        <begin position="710"/>
        <end position="770"/>
    </location>
</feature>
<evidence type="ECO:0000256" key="9">
    <source>
        <dbReference type="PROSITE-ProRule" id="PRU00622"/>
    </source>
</evidence>
<feature type="repeat" description="Cys-rich GLG1" evidence="9">
    <location>
        <begin position="197"/>
        <end position="257"/>
    </location>
</feature>
<dbReference type="PANTHER" id="PTHR11884:SF1">
    <property type="entry name" value="GOLGI APPARATUS PROTEIN 1"/>
    <property type="match status" value="1"/>
</dbReference>
<dbReference type="CDD" id="cd15293">
    <property type="entry name" value="7tmC_GPR158-like"/>
    <property type="match status" value="1"/>
</dbReference>
<feature type="region of interest" description="Disordered" evidence="11">
    <location>
        <begin position="1400"/>
        <end position="1450"/>
    </location>
</feature>
<evidence type="ECO:0000256" key="12">
    <source>
        <dbReference type="SAM" id="Phobius"/>
    </source>
</evidence>
<sequence>MKKYYKSSKSTAGIILRLHRIHPMALSYIRYQKRIINGQCRDKLNRLCGDIDGNNDELTLLECIQTFKPTEISGINQKCQEAIWSYVQNITDNQNIERLARKACGSQLDTLQCSSSEKIHGAYLSCLIDKRETVRDPDCITYIQRLEWIAFSDFRILTPFKEDCAKDIRKFKCDSVQPYRDISQGQILACLQEHVEQLQPECRRHILHVSEIQAENIKLDRQLYMACTHDRIKFCPNIRPGSGQVYKCLMKYKTDRSMTAQCQEQLTRREKLIASDYKISKGLVKACKEDIRNNHCRRSVSEDKEIKLAQILLCLESAMKNGSKIDGNCQAEMFDHRKLLMEDYRLSPEIVHKCANDITTFCNSLEVGGATIHCLMEHTRTRKRKSRVTSECQRALEELIMEADAGEDWRIDPVLREQCQPVVNLACRDVHGGDARVISCLMEQLGTERMTEACETALVQIQYFIARDFKLDPQLYRACKFDAVRLCHARNAWVGNGKQMDPETGPLVLPCLYRHVYLKNMTLRADCLEEIRRVMRQRAMNVDLQPEIEEVCFNELASLCYDKTAKGEEILCLQDNLENLKEKCKFAVGNFTEEQAERVELNPIISSACQHIMERHCEEVLKYGKDEGDMMECLIEHKNELDARTDYKCKAAVEHFQLISLKNYHFTYKFKEACRPHVKRWCPKSKTKADVIECLSSIVQEDIMKDSQHRVMKDCRQQLRAQLYQQRENIHFDPVLQATCAVDIKQFCFHVEPGNSQVLECLALHKSKLSDMCHKQLFKVRKQEFQDSSSDVPLLSICRAMIKQYCHDVSKSQTLDCLKRYKDELTFDDKCKNIVVRRMIEQNTDYRFNTALQSACGSDIDRHCKEVLIHERTDKELEGKVIKCLKIRFRESKLTTKCEHQMANILREAALNYHLNPLLATMCAHEIETICRSDENEPGAVEECLKRKFNAGNRDMREECRLEVADLIEQTKADINVDPLLQKACAVDISKYCGAVPQGAGRHIMCLQNALEDSNKSLQPDCYKMLTTRMEMFKNAAKLIAPNTFEELYSTVNRSPARRYFMIVGFTMIGVIFIVGTMFGTSTLTLIATGLKRRHTPMDEFAAFQFSIKIPSIRHKYLAILAIRRAATYNIMIRAIASGCNKRTVCREREDERLKMSASGIWCALILLTFTQDSLANHHEKVLQIEKPKEYLRHQQNHRSTALVDRKLVDLTEFHTAEVRPTIIHPIVEIVRSGEAAEAATAAATLNRRPENRRVEIRSMIARDRAANLFRPTEVHSAYENRLRVDNRPAEIRSTSENLAGIVEIRPTENRRAMPIRSAEILPSVRHSAEIALDPGKVRASSAKLRTEVAGERTARIRSAETRSQIEDRHSAEEVSLTGIRPMEILWTEIEQADMSSIERSQIRHGRSRSHFARQKIEDSARDSSKDAANRIKPDVREDHENHFKTRQVEKVSDLLEGSVSPKRNHSWLLERNFSKDNPVNGQSLDRIENNVSEGLESLLKLYQGKKGSVTEENSALLLTRNLSWLIEQNISKDNANIRALDQIKDETWKDLQDTLKAHYSENHGVLRSSPDSLKSSYKDDPLSKLRKAMSLNRTVAPAAAIDRNTTETLGIDAFEDISESTRDLEEEVSQDVVLDYTNFEELANASSPNQSSRRRPQAAQVDIVTRFLRIIENQHTLGDNCTAGTDLNLGEGVVDQYAQERFRLEAEFAVNRANMLTRLWKYAPEVMLSSETLLHASVLSMVEFDEDIFAAGNCYDKLQYRDRWLYCPFAHRLPNQDGILVKDLASQYKYLSNSSEWFYIARKNAERVIASYEQFSRGFHIYTLNESAHTEREEDEILTVKYEDGRWSKPYYDCGGGNIWMLTYTVPFFGYINDTYFFKGTSGIDIDLRRVDIDQCPLPAGSTQLNIFAASDKCKKRTTECIAIPGLGFRRGSYRCVCKRGFYYPDTKSDKRYYNGTVIEEEYERLMMGEKNQYAESGVFECLPCAEGCESCEDGSPCVVSLNWLMRTAILILECCIIACLPAVALFTWKYGHVKVVRAASPVLLRVIVLGAFFIYCTTIVMYPRPNIITCTVRVWLREIGFSLTYGALMLKTWRISVIFRVKSAKAVKITDASLLKRLGIIVLTFSVFLSIRTLVAPPVVIVARTADDLKAYLCRTDWWDHSFTTLEVMFLVWGIRLCIVVRKTPSEFNESRFISMAIYNEFLLSVFLNVSIENQCRACIEKNGLGGKDTRDTSKDNETSEPRKIGKDIAVSTSSKHAVEDVGREVCHGKDGKEADLKDKSRSKSGHARTHAIVINLDDKSRFSEELTVTLLLCLIFGSKAYVVFRDGGKEEAIGKLCGATGKFLGKSSRPQGTSNQTNSISLQQGNFAEESDSVTEEFRRLLNQLEILKEKNILLGNQELSSKLAAMLDASNRVEAQVSTTIQAISTSIVQLNDLNKSTKETNLGQACQEQTRADKYKKKKKFEKIIKLVFNFSKITASFYLGIKFIDNLNRQHKFIDS</sequence>
<keyword evidence="6 12" id="KW-1133">Transmembrane helix</keyword>
<evidence type="ECO:0000256" key="7">
    <source>
        <dbReference type="ARBA" id="ARBA00023136"/>
    </source>
</evidence>
<evidence type="ECO:0000256" key="3">
    <source>
        <dbReference type="ARBA" id="ARBA00022692"/>
    </source>
</evidence>
<protein>
    <recommendedName>
        <fullName evidence="13">G-protein coupled receptors family 3 profile domain-containing protein</fullName>
    </recommendedName>
</protein>
<evidence type="ECO:0000256" key="10">
    <source>
        <dbReference type="SAM" id="Coils"/>
    </source>
</evidence>
<feature type="transmembrane region" description="Helical" evidence="12">
    <location>
        <begin position="2005"/>
        <end position="2032"/>
    </location>
</feature>
<feature type="transmembrane region" description="Helical" evidence="12">
    <location>
        <begin position="2076"/>
        <end position="2095"/>
    </location>
</feature>
<feature type="repeat" description="Cys-rich GLG1" evidence="9">
    <location>
        <begin position="644"/>
        <end position="703"/>
    </location>
</feature>
<evidence type="ECO:0000259" key="13">
    <source>
        <dbReference type="PROSITE" id="PS50259"/>
    </source>
</evidence>
<evidence type="ECO:0000256" key="4">
    <source>
        <dbReference type="ARBA" id="ARBA00022729"/>
    </source>
</evidence>
<feature type="compositionally biased region" description="Basic and acidic residues" evidence="11">
    <location>
        <begin position="1415"/>
        <end position="1450"/>
    </location>
</feature>
<dbReference type="InterPro" id="IPR017873">
    <property type="entry name" value="Cys-rich_GLG1_repeat_euk"/>
</dbReference>
<evidence type="ECO:0000256" key="11">
    <source>
        <dbReference type="SAM" id="MobiDB-lite"/>
    </source>
</evidence>
<feature type="transmembrane region" description="Helical" evidence="12">
    <location>
        <begin position="2116"/>
        <end position="2145"/>
    </location>
</feature>
<organism evidence="14 15">
    <name type="scientific">Temnothorax longispinosus</name>
    <dbReference type="NCBI Taxonomy" id="300112"/>
    <lineage>
        <taxon>Eukaryota</taxon>
        <taxon>Metazoa</taxon>
        <taxon>Ecdysozoa</taxon>
        <taxon>Arthropoda</taxon>
        <taxon>Hexapoda</taxon>
        <taxon>Insecta</taxon>
        <taxon>Pterygota</taxon>
        <taxon>Neoptera</taxon>
        <taxon>Endopterygota</taxon>
        <taxon>Hymenoptera</taxon>
        <taxon>Apocrita</taxon>
        <taxon>Aculeata</taxon>
        <taxon>Formicoidea</taxon>
        <taxon>Formicidae</taxon>
        <taxon>Myrmicinae</taxon>
        <taxon>Temnothorax</taxon>
    </lineage>
</organism>
<dbReference type="Gene3D" id="3.30.450.20">
    <property type="entry name" value="PAS domain"/>
    <property type="match status" value="1"/>
</dbReference>
<dbReference type="InterPro" id="IPR001893">
    <property type="entry name" value="Cys-rich_GLG1_repeat"/>
</dbReference>
<comment type="caution">
    <text evidence="14">The sequence shown here is derived from an EMBL/GenBank/DDBJ whole genome shotgun (WGS) entry which is preliminary data.</text>
</comment>
<evidence type="ECO:0000313" key="15">
    <source>
        <dbReference type="Proteomes" id="UP000310200"/>
    </source>
</evidence>
<feature type="transmembrane region" description="Helical" evidence="12">
    <location>
        <begin position="2044"/>
        <end position="2064"/>
    </location>
</feature>
<keyword evidence="15" id="KW-1185">Reference proteome</keyword>
<feature type="repeat" description="Cys-rich GLG1" evidence="9">
    <location>
        <begin position="826"/>
        <end position="893"/>
    </location>
</feature>
<gene>
    <name evidence="14" type="ORF">DBV15_10373</name>
</gene>
<keyword evidence="3 12" id="KW-0812">Transmembrane</keyword>
<dbReference type="PROSITE" id="PS50259">
    <property type="entry name" value="G_PROTEIN_RECEP_F3_4"/>
    <property type="match status" value="1"/>
</dbReference>
<evidence type="ECO:0000256" key="6">
    <source>
        <dbReference type="ARBA" id="ARBA00022989"/>
    </source>
</evidence>
<dbReference type="InterPro" id="IPR039728">
    <property type="entry name" value="GLG1"/>
</dbReference>
<feature type="repeat" description="Cys-rich GLG1" evidence="9">
    <location>
        <begin position="324"/>
        <end position="383"/>
    </location>
</feature>
<dbReference type="InterPro" id="IPR054714">
    <property type="entry name" value="GPR158_179_extracellular"/>
</dbReference>
<dbReference type="STRING" id="300112.A0A4S2LCM8"/>
<feature type="transmembrane region" description="Helical" evidence="12">
    <location>
        <begin position="1060"/>
        <end position="1088"/>
    </location>
</feature>
<dbReference type="EMBL" id="QBLH01000069">
    <property type="protein sequence ID" value="TGZ58057.1"/>
    <property type="molecule type" value="Genomic_DNA"/>
</dbReference>
<evidence type="ECO:0000256" key="2">
    <source>
        <dbReference type="ARBA" id="ARBA00004479"/>
    </source>
</evidence>
<feature type="repeat" description="Cys-rich GLG1" evidence="9">
    <location>
        <begin position="955"/>
        <end position="1015"/>
    </location>
</feature>
<evidence type="ECO:0000256" key="8">
    <source>
        <dbReference type="ARBA" id="ARBA00023180"/>
    </source>
</evidence>
<feature type="domain" description="G-protein coupled receptors family 3 profile" evidence="13">
    <location>
        <begin position="2007"/>
        <end position="2201"/>
    </location>
</feature>
<dbReference type="GO" id="GO:0000139">
    <property type="term" value="C:Golgi membrane"/>
    <property type="evidence" value="ECO:0007669"/>
    <property type="project" value="InterPro"/>
</dbReference>
<evidence type="ECO:0000313" key="14">
    <source>
        <dbReference type="EMBL" id="TGZ58057.1"/>
    </source>
</evidence>
<feature type="coiled-coil region" evidence="10">
    <location>
        <begin position="563"/>
        <end position="597"/>
    </location>
</feature>
<proteinExistence type="predicted"/>
<reference evidence="14 15" key="1">
    <citation type="journal article" date="2019" name="Philos. Trans. R. Soc. Lond., B, Biol. Sci.">
        <title>Ant behaviour and brain gene expression of defending hosts depend on the ecological success of the intruding social parasite.</title>
        <authorList>
            <person name="Kaur R."/>
            <person name="Stoldt M."/>
            <person name="Jongepier E."/>
            <person name="Feldmeyer B."/>
            <person name="Menzel F."/>
            <person name="Bornberg-Bauer E."/>
            <person name="Foitzik S."/>
        </authorList>
    </citation>
    <scope>NUCLEOTIDE SEQUENCE [LARGE SCALE GENOMIC DNA]</scope>
    <source>
        <tissue evidence="14">Whole body</tissue>
    </source>
</reference>
<feature type="repeat" description="Cys-rich GLG1" evidence="9">
    <location>
        <begin position="579"/>
        <end position="642"/>
    </location>
</feature>
<feature type="compositionally biased region" description="Basic residues" evidence="11">
    <location>
        <begin position="1403"/>
        <end position="1414"/>
    </location>
</feature>
<keyword evidence="4" id="KW-0732">Signal</keyword>
<dbReference type="GO" id="GO:0004930">
    <property type="term" value="F:G protein-coupled receptor activity"/>
    <property type="evidence" value="ECO:0007669"/>
    <property type="project" value="InterPro"/>
</dbReference>
<evidence type="ECO:0000256" key="1">
    <source>
        <dbReference type="ARBA" id="ARBA00004141"/>
    </source>
</evidence>
<keyword evidence="7 12" id="KW-0472">Membrane</keyword>
<dbReference type="Proteomes" id="UP000310200">
    <property type="component" value="Unassembled WGS sequence"/>
</dbReference>
<dbReference type="Pfam" id="PF00003">
    <property type="entry name" value="7tm_3"/>
    <property type="match status" value="1"/>
</dbReference>
<dbReference type="PANTHER" id="PTHR11884">
    <property type="entry name" value="SELECTIN LIGAND RELATED"/>
    <property type="match status" value="1"/>
</dbReference>